<sequence>MEVPLSRRCFACLCEAVLERTPCPGIILFRDGCEGNRWLDLCCQMPGPTCLPLQLCWYAVRETSVVPRVSFHCITSVREVIDFTFKAMQNRSQGINVAQKSHKIWLLPCSGPWSD</sequence>
<proteinExistence type="predicted"/>
<comment type="caution">
    <text evidence="1">The sequence shown here is derived from an EMBL/GenBank/DDBJ whole genome shotgun (WGS) entry which is preliminary data.</text>
</comment>
<dbReference type="GeneID" id="40327898"/>
<protein>
    <submittedName>
        <fullName evidence="1">Uncharacterized protein</fullName>
    </submittedName>
</protein>
<keyword evidence="2" id="KW-1185">Reference proteome</keyword>
<dbReference type="RefSeq" id="XP_029239322.1">
    <property type="nucleotide sequence ID" value="XM_029380915.1"/>
</dbReference>
<organism evidence="1 2">
    <name type="scientific">Trypanosoma rangeli</name>
    <dbReference type="NCBI Taxonomy" id="5698"/>
    <lineage>
        <taxon>Eukaryota</taxon>
        <taxon>Discoba</taxon>
        <taxon>Euglenozoa</taxon>
        <taxon>Kinetoplastea</taxon>
        <taxon>Metakinetoplastina</taxon>
        <taxon>Trypanosomatida</taxon>
        <taxon>Trypanosomatidae</taxon>
        <taxon>Trypanosoma</taxon>
        <taxon>Herpetosoma</taxon>
    </lineage>
</organism>
<dbReference type="EMBL" id="MKGL01000106">
    <property type="protein sequence ID" value="RNF06547.1"/>
    <property type="molecule type" value="Genomic_DNA"/>
</dbReference>
<name>A0A3S5IRG3_TRYRA</name>
<dbReference type="AlphaFoldDB" id="A0A3S5IRG3"/>
<reference evidence="1 2" key="1">
    <citation type="journal article" date="2018" name="BMC Genomics">
        <title>Genomic comparison of Trypanosoma conorhini and Trypanosoma rangeli to Trypanosoma cruzi strains of high and low virulence.</title>
        <authorList>
            <person name="Bradwell K.R."/>
            <person name="Koparde V.N."/>
            <person name="Matveyev A.V."/>
            <person name="Serrano M.G."/>
            <person name="Alves J.M."/>
            <person name="Parikh H."/>
            <person name="Huang B."/>
            <person name="Lee V."/>
            <person name="Espinosa-Alvarez O."/>
            <person name="Ortiz P.A."/>
            <person name="Costa-Martins A.G."/>
            <person name="Teixeira M.M."/>
            <person name="Buck G.A."/>
        </authorList>
    </citation>
    <scope>NUCLEOTIDE SEQUENCE [LARGE SCALE GENOMIC DNA]</scope>
    <source>
        <strain evidence="1 2">AM80</strain>
    </source>
</reference>
<evidence type="ECO:0000313" key="1">
    <source>
        <dbReference type="EMBL" id="RNF06547.1"/>
    </source>
</evidence>
<gene>
    <name evidence="1" type="ORF">TraAM80_03965</name>
</gene>
<dbReference type="OrthoDB" id="250427at2759"/>
<dbReference type="Proteomes" id="UP000283634">
    <property type="component" value="Unassembled WGS sequence"/>
</dbReference>
<accession>A0A3S5IRG3</accession>
<evidence type="ECO:0000313" key="2">
    <source>
        <dbReference type="Proteomes" id="UP000283634"/>
    </source>
</evidence>